<evidence type="ECO:0000313" key="2">
    <source>
        <dbReference type="Proteomes" id="UP000578531"/>
    </source>
</evidence>
<gene>
    <name evidence="1" type="ORF">HO173_013248</name>
</gene>
<organism evidence="1 2">
    <name type="scientific">Letharia columbiana</name>
    <dbReference type="NCBI Taxonomy" id="112416"/>
    <lineage>
        <taxon>Eukaryota</taxon>
        <taxon>Fungi</taxon>
        <taxon>Dikarya</taxon>
        <taxon>Ascomycota</taxon>
        <taxon>Pezizomycotina</taxon>
        <taxon>Lecanoromycetes</taxon>
        <taxon>OSLEUM clade</taxon>
        <taxon>Lecanoromycetidae</taxon>
        <taxon>Lecanorales</taxon>
        <taxon>Lecanorineae</taxon>
        <taxon>Parmeliaceae</taxon>
        <taxon>Letharia</taxon>
    </lineage>
</organism>
<dbReference type="GeneID" id="59294875"/>
<accession>A0A8H6CGU8</accession>
<protein>
    <submittedName>
        <fullName evidence="1">Uncharacterized protein</fullName>
    </submittedName>
</protein>
<keyword evidence="2" id="KW-1185">Reference proteome</keyword>
<proteinExistence type="predicted"/>
<comment type="caution">
    <text evidence="1">The sequence shown here is derived from an EMBL/GenBank/DDBJ whole genome shotgun (WGS) entry which is preliminary data.</text>
</comment>
<dbReference type="EMBL" id="JACCJC010000136">
    <property type="protein sequence ID" value="KAF6223148.1"/>
    <property type="molecule type" value="Genomic_DNA"/>
</dbReference>
<name>A0A8H6CGU8_9LECA</name>
<reference evidence="1 2" key="1">
    <citation type="journal article" date="2020" name="Genomics">
        <title>Complete, high-quality genomes from long-read metagenomic sequencing of two wolf lichen thalli reveals enigmatic genome architecture.</title>
        <authorList>
            <person name="McKenzie S.K."/>
            <person name="Walston R.F."/>
            <person name="Allen J.L."/>
        </authorList>
    </citation>
    <scope>NUCLEOTIDE SEQUENCE [LARGE SCALE GENOMIC DNA]</scope>
    <source>
        <strain evidence="1">WasteWater2</strain>
    </source>
</reference>
<evidence type="ECO:0000313" key="1">
    <source>
        <dbReference type="EMBL" id="KAF6223148.1"/>
    </source>
</evidence>
<sequence length="244" mass="27909">MPRALPRTDGKHVYHARKQTSAFPIKVLYKCLPFTAAMSSSHVFHPGSQNKMQQQAVAEEARVQEIRYEILLQVTTVKGEPYFIKHVEEARALKEGSITIVLSPGRTDLPESPVPCTVYLRWGRWAAEFDGRYDIEKDAVHRGLFAFKSTNHPIHREIHLLYPSNAPVLEEDTSLDDNGRPFLRLTLRQGTSDGKPRLPEELMTVEVYAKRIPAGQRREMSERELDGFGWEIEEGTSDPWELDL</sequence>
<dbReference type="RefSeq" id="XP_037158022.1">
    <property type="nucleotide sequence ID" value="XM_037315071.1"/>
</dbReference>
<dbReference type="AlphaFoldDB" id="A0A8H6CGU8"/>
<dbReference type="Proteomes" id="UP000578531">
    <property type="component" value="Unassembled WGS sequence"/>
</dbReference>